<organism evidence="1 2">
    <name type="scientific">Cupriavidus metallidurans (strain ATCC 43123 / DSM 2839 / NBRC 102507 / CH34)</name>
    <name type="common">Ralstonia metallidurans</name>
    <dbReference type="NCBI Taxonomy" id="266264"/>
    <lineage>
        <taxon>Bacteria</taxon>
        <taxon>Pseudomonadati</taxon>
        <taxon>Pseudomonadota</taxon>
        <taxon>Betaproteobacteria</taxon>
        <taxon>Burkholderiales</taxon>
        <taxon>Burkholderiaceae</taxon>
        <taxon>Cupriavidus</taxon>
    </lineage>
</organism>
<dbReference type="HOGENOM" id="CLU_2719426_0_0_4"/>
<accession>D3DYJ3</accession>
<reference evidence="2" key="1">
    <citation type="journal article" date="2010" name="PLoS ONE">
        <title>The complete genome sequence of Cupriavidus metallidurans strain CH34, a master survivalist in harsh and anthropogenic environments.</title>
        <authorList>
            <person name="Janssen P.J."/>
            <person name="Van Houdt R."/>
            <person name="Moors H."/>
            <person name="Monsieurs P."/>
            <person name="Morin N."/>
            <person name="Michaux A."/>
            <person name="Benotmane M.A."/>
            <person name="Leys N."/>
            <person name="Vallaeys T."/>
            <person name="Lapidus A."/>
            <person name="Monchy S."/>
            <person name="Medigue C."/>
            <person name="Taghavi S."/>
            <person name="McCorkle S."/>
            <person name="Dunn J."/>
            <person name="van der Lelie D."/>
            <person name="Mergeay M."/>
        </authorList>
    </citation>
    <scope>NUCLEOTIDE SEQUENCE [LARGE SCALE GENOMIC DNA]</scope>
    <source>
        <strain evidence="2">ATCC 43123 / DSM 2839 / NBRC 102507 / CH34</strain>
    </source>
</reference>
<name>D3DYJ3_CUPMC</name>
<proteinExistence type="predicted"/>
<evidence type="ECO:0000313" key="1">
    <source>
        <dbReference type="EMBL" id="ADC45363.1"/>
    </source>
</evidence>
<dbReference type="Proteomes" id="UP000002429">
    <property type="component" value="Plasmid pMOL28"/>
</dbReference>
<keyword evidence="1" id="KW-0614">Plasmid</keyword>
<dbReference type="EMBL" id="CP000355">
    <property type="protein sequence ID" value="ADC45363.1"/>
    <property type="molecule type" value="Genomic_DNA"/>
</dbReference>
<dbReference type="AlphaFoldDB" id="D3DYJ3"/>
<dbReference type="KEGG" id="rme:Rmet_6392"/>
<geneLocation type="plasmid" evidence="1 2">
    <name>pMOL28</name>
</geneLocation>
<keyword evidence="2" id="KW-1185">Reference proteome</keyword>
<protein>
    <submittedName>
        <fullName evidence="1">Uncharacterized protein</fullName>
    </submittedName>
</protein>
<sequence length="72" mass="8058">MLAWTHIDRRCAVVQANFSICRGGEGVIEASAETTNSGAVCWFLGGSRQDSLLDKKDYQECEKRYGREQSMP</sequence>
<gene>
    <name evidence="1" type="ordered locus">Rmet_6392</name>
</gene>
<evidence type="ECO:0000313" key="2">
    <source>
        <dbReference type="Proteomes" id="UP000002429"/>
    </source>
</evidence>